<dbReference type="InterPro" id="IPR000394">
    <property type="entry name" value="RNA_pol_sigma_54"/>
</dbReference>
<feature type="domain" description="RNA polymerase sigma factor 54 DNA-binding" evidence="12">
    <location>
        <begin position="325"/>
        <end position="482"/>
    </location>
</feature>
<evidence type="ECO:0000256" key="5">
    <source>
        <dbReference type="ARBA" id="ARBA00022695"/>
    </source>
</evidence>
<dbReference type="PANTHER" id="PTHR32248">
    <property type="entry name" value="RNA POLYMERASE SIGMA-54 FACTOR"/>
    <property type="match status" value="1"/>
</dbReference>
<evidence type="ECO:0000256" key="6">
    <source>
        <dbReference type="ARBA" id="ARBA00023015"/>
    </source>
</evidence>
<reference evidence="14 15" key="1">
    <citation type="submission" date="2019-03" db="EMBL/GenBank/DDBJ databases">
        <title>Genomic Encyclopedia of Type Strains, Phase IV (KMG-IV): sequencing the most valuable type-strain genomes for metagenomic binning, comparative biology and taxonomic classification.</title>
        <authorList>
            <person name="Goeker M."/>
        </authorList>
    </citation>
    <scope>NUCLEOTIDE SEQUENCE [LARGE SCALE GENOMIC DNA]</scope>
    <source>
        <strain evidence="14 15">DSM 21944</strain>
    </source>
</reference>
<dbReference type="GO" id="GO:0003677">
    <property type="term" value="F:DNA binding"/>
    <property type="evidence" value="ECO:0007669"/>
    <property type="project" value="UniProtKB-KW"/>
</dbReference>
<keyword evidence="4 10" id="KW-0808">Transferase</keyword>
<evidence type="ECO:0000256" key="4">
    <source>
        <dbReference type="ARBA" id="ARBA00022679"/>
    </source>
</evidence>
<dbReference type="Gene3D" id="1.10.10.1330">
    <property type="entry name" value="RNA polymerase sigma-54 factor, core-binding domain"/>
    <property type="match status" value="1"/>
</dbReference>
<dbReference type="Gene3D" id="1.10.10.60">
    <property type="entry name" value="Homeodomain-like"/>
    <property type="match status" value="1"/>
</dbReference>
<dbReference type="Proteomes" id="UP000294599">
    <property type="component" value="Unassembled WGS sequence"/>
</dbReference>
<evidence type="ECO:0000256" key="11">
    <source>
        <dbReference type="SAM" id="MobiDB-lite"/>
    </source>
</evidence>
<comment type="function">
    <text evidence="10">Sigma factors are initiation factors that promote the attachment of RNA polymerase to specific initiation sites and are then released.</text>
</comment>
<keyword evidence="8 10" id="KW-0238">DNA-binding</keyword>
<dbReference type="Pfam" id="PF00309">
    <property type="entry name" value="Sigma54_AID"/>
    <property type="match status" value="1"/>
</dbReference>
<dbReference type="PRINTS" id="PR00045">
    <property type="entry name" value="SIGMA54FCT"/>
</dbReference>
<evidence type="ECO:0000256" key="9">
    <source>
        <dbReference type="ARBA" id="ARBA00023163"/>
    </source>
</evidence>
<feature type="domain" description="RNA polymerase sigma factor 54 core-binding" evidence="13">
    <location>
        <begin position="126"/>
        <end position="312"/>
    </location>
</feature>
<evidence type="ECO:0000256" key="7">
    <source>
        <dbReference type="ARBA" id="ARBA00023082"/>
    </source>
</evidence>
<dbReference type="GO" id="GO:0000428">
    <property type="term" value="C:DNA-directed RNA polymerase complex"/>
    <property type="evidence" value="ECO:0007669"/>
    <property type="project" value="UniProtKB-KW"/>
</dbReference>
<dbReference type="Pfam" id="PF04552">
    <property type="entry name" value="Sigma54_DBD"/>
    <property type="match status" value="1"/>
</dbReference>
<organism evidence="14 15">
    <name type="scientific">Pseudofulvimonas gallinarii</name>
    <dbReference type="NCBI Taxonomy" id="634155"/>
    <lineage>
        <taxon>Bacteria</taxon>
        <taxon>Pseudomonadati</taxon>
        <taxon>Pseudomonadota</taxon>
        <taxon>Gammaproteobacteria</taxon>
        <taxon>Lysobacterales</taxon>
        <taxon>Rhodanobacteraceae</taxon>
        <taxon>Pseudofulvimonas</taxon>
    </lineage>
</organism>
<name>A0A4R3L534_9GAMM</name>
<sequence length="484" mass="54009">MRASLELRLTQQLRLSPQLRQALKLLQLSQAELEVELREQMESNPVLELEEPETAMPDEAHAGPEPTRETTDPPTEVREEPESGGEDDYVADLDYSPDLPDNDWPRASSGDGDSDPIDWAQEPAGGLADHLLWQLQLSPASPRDQAIAVALIEALEADGYLRVDPQEIAQTLAPTYIVELDEIEAVRHRLQRFDPPGVASRDLRDCLLVQLDLLDADRTHGHAVARQLVDAHLENLPRSDRAQLARTLGEEPEDIDAGLTLIRSLDPKPGARFDATAPEYIQPDAYALRDGDGWRVALPGDAQGQLRINRDYLRMAREAGREARSYLRGCLQEARWLLRALQQRQDTLFRVASAIVEAQRDFLDNGPQAMRPLMLKDIAAKLGLHESTISRTVARKYLHTPRGVYELRHFFSTGYAGDDGDAAATAVRAVIGELIAAENPAKPLSDQAIAVLLKQRGLNVARRTVAKYREQLRIAPSHERRRVN</sequence>
<dbReference type="AlphaFoldDB" id="A0A4R3L534"/>
<dbReference type="PROSITE" id="PS00717">
    <property type="entry name" value="SIGMA54_1"/>
    <property type="match status" value="1"/>
</dbReference>
<evidence type="ECO:0000259" key="13">
    <source>
        <dbReference type="Pfam" id="PF04963"/>
    </source>
</evidence>
<comment type="caution">
    <text evidence="14">The sequence shown here is derived from an EMBL/GenBank/DDBJ whole genome shotgun (WGS) entry which is preliminary data.</text>
</comment>
<evidence type="ECO:0000256" key="10">
    <source>
        <dbReference type="PIRNR" id="PIRNR000774"/>
    </source>
</evidence>
<dbReference type="EMBL" id="SMAF01000021">
    <property type="protein sequence ID" value="TCS94482.1"/>
    <property type="molecule type" value="Genomic_DNA"/>
</dbReference>
<dbReference type="GO" id="GO:0006352">
    <property type="term" value="P:DNA-templated transcription initiation"/>
    <property type="evidence" value="ECO:0007669"/>
    <property type="project" value="InterPro"/>
</dbReference>
<evidence type="ECO:0000313" key="15">
    <source>
        <dbReference type="Proteomes" id="UP000294599"/>
    </source>
</evidence>
<evidence type="ECO:0000313" key="14">
    <source>
        <dbReference type="EMBL" id="TCS94482.1"/>
    </source>
</evidence>
<dbReference type="PROSITE" id="PS00718">
    <property type="entry name" value="SIGMA54_2"/>
    <property type="match status" value="1"/>
</dbReference>
<feature type="compositionally biased region" description="Acidic residues" evidence="11">
    <location>
        <begin position="82"/>
        <end position="91"/>
    </location>
</feature>
<evidence type="ECO:0000256" key="2">
    <source>
        <dbReference type="ARBA" id="ARBA00019942"/>
    </source>
</evidence>
<keyword evidence="9 10" id="KW-0804">Transcription</keyword>
<accession>A0A4R3L534</accession>
<protein>
    <recommendedName>
        <fullName evidence="2 10">RNA polymerase sigma-54 factor</fullName>
    </recommendedName>
</protein>
<dbReference type="NCBIfam" id="NF009118">
    <property type="entry name" value="PRK12469.1"/>
    <property type="match status" value="1"/>
</dbReference>
<dbReference type="GO" id="GO:0016987">
    <property type="term" value="F:sigma factor activity"/>
    <property type="evidence" value="ECO:0007669"/>
    <property type="project" value="UniProtKB-KW"/>
</dbReference>
<dbReference type="RefSeq" id="WP_123521488.1">
    <property type="nucleotide sequence ID" value="NZ_JBHLWF010000081.1"/>
</dbReference>
<keyword evidence="15" id="KW-1185">Reference proteome</keyword>
<dbReference type="InterPro" id="IPR007046">
    <property type="entry name" value="RNA_pol_sigma_54_core-bd"/>
</dbReference>
<gene>
    <name evidence="14" type="ORF">EDC25_1211</name>
</gene>
<evidence type="ECO:0000256" key="8">
    <source>
        <dbReference type="ARBA" id="ARBA00023125"/>
    </source>
</evidence>
<dbReference type="PIRSF" id="PIRSF000774">
    <property type="entry name" value="RpoN"/>
    <property type="match status" value="1"/>
</dbReference>
<dbReference type="PANTHER" id="PTHR32248:SF4">
    <property type="entry name" value="RNA POLYMERASE SIGMA-54 FACTOR"/>
    <property type="match status" value="1"/>
</dbReference>
<keyword evidence="3 10" id="KW-0240">DNA-directed RNA polymerase</keyword>
<dbReference type="NCBIfam" id="TIGR02395">
    <property type="entry name" value="rpoN_sigma"/>
    <property type="match status" value="1"/>
</dbReference>
<dbReference type="NCBIfam" id="NF004595">
    <property type="entry name" value="PRK05932.1-2"/>
    <property type="match status" value="1"/>
</dbReference>
<dbReference type="GO" id="GO:0016779">
    <property type="term" value="F:nucleotidyltransferase activity"/>
    <property type="evidence" value="ECO:0007669"/>
    <property type="project" value="UniProtKB-KW"/>
</dbReference>
<dbReference type="InterPro" id="IPR038709">
    <property type="entry name" value="RpoN_core-bd_sf"/>
</dbReference>
<comment type="similarity">
    <text evidence="1 10">Belongs to the sigma-54 factor family.</text>
</comment>
<keyword evidence="7 10" id="KW-0731">Sigma factor</keyword>
<keyword evidence="6 10" id="KW-0805">Transcription regulation</keyword>
<dbReference type="OrthoDB" id="9814402at2"/>
<proteinExistence type="inferred from homology"/>
<dbReference type="Pfam" id="PF04963">
    <property type="entry name" value="Sigma54_CBD"/>
    <property type="match status" value="1"/>
</dbReference>
<keyword evidence="5 10" id="KW-0548">Nucleotidyltransferase</keyword>
<evidence type="ECO:0000259" key="12">
    <source>
        <dbReference type="Pfam" id="PF04552"/>
    </source>
</evidence>
<feature type="compositionally biased region" description="Basic and acidic residues" evidence="11">
    <location>
        <begin position="58"/>
        <end position="81"/>
    </location>
</feature>
<dbReference type="GO" id="GO:0001216">
    <property type="term" value="F:DNA-binding transcription activator activity"/>
    <property type="evidence" value="ECO:0007669"/>
    <property type="project" value="InterPro"/>
</dbReference>
<evidence type="ECO:0000256" key="1">
    <source>
        <dbReference type="ARBA" id="ARBA00008798"/>
    </source>
</evidence>
<dbReference type="InterPro" id="IPR007634">
    <property type="entry name" value="RNA_pol_sigma_54_DNA-bd"/>
</dbReference>
<dbReference type="PROSITE" id="PS50044">
    <property type="entry name" value="SIGMA54_3"/>
    <property type="match status" value="1"/>
</dbReference>
<feature type="region of interest" description="Disordered" evidence="11">
    <location>
        <begin position="42"/>
        <end position="122"/>
    </location>
</feature>
<evidence type="ECO:0000256" key="3">
    <source>
        <dbReference type="ARBA" id="ARBA00022478"/>
    </source>
</evidence>